<evidence type="ECO:0000256" key="1">
    <source>
        <dbReference type="SAM" id="SignalP"/>
    </source>
</evidence>
<dbReference type="Proteomes" id="UP001209854">
    <property type="component" value="Unassembled WGS sequence"/>
</dbReference>
<keyword evidence="1" id="KW-0732">Signal</keyword>
<comment type="caution">
    <text evidence="2">The sequence shown here is derived from an EMBL/GenBank/DDBJ whole genome shotgun (WGS) entry which is preliminary data.</text>
</comment>
<feature type="chain" id="PRO_5047490822" evidence="1">
    <location>
        <begin position="19"/>
        <end position="306"/>
    </location>
</feature>
<feature type="signal peptide" evidence="1">
    <location>
        <begin position="1"/>
        <end position="18"/>
    </location>
</feature>
<dbReference type="EMBL" id="JAPFCC010000001">
    <property type="protein sequence ID" value="MCW7553434.1"/>
    <property type="molecule type" value="Genomic_DNA"/>
</dbReference>
<evidence type="ECO:0000313" key="2">
    <source>
        <dbReference type="EMBL" id="MCW7553434.1"/>
    </source>
</evidence>
<accession>A0ABT3MVN3</accession>
<name>A0ABT3MVN3_9GAMM</name>
<dbReference type="RefSeq" id="WP_262568261.1">
    <property type="nucleotide sequence ID" value="NZ_JAPFCC010000001.1"/>
</dbReference>
<sequence>MKPLLPVFYLLIILLPQAATSKSVDQITLARAASTTAKPPLPISYFNSPCQASVTGYVTCGEEFCELERGHITSFRSQDSRYSFSYEYNLSAYLQFHNPKSDYCVDYVILNDSKSGYRFNELDDVPFVGILKIIESMSRNVRYVPFKTRLNAKEINKDKAVYDMIITNLWNLTPLKDTPYTYAALSWLTFRKSLNQVIKSQTQHTSGIEKVKLPQSSLTLTLNHSWNLSGKVYDASLTGEIKTPYGNIISSRYDAKDIRFARPGFNSFRKDYRYKRSVSMLPDIREYYKMENELYQIIEIVLMPEQ</sequence>
<gene>
    <name evidence="2" type="ORF">NX722_12470</name>
</gene>
<keyword evidence="3" id="KW-1185">Reference proteome</keyword>
<reference evidence="2 3" key="1">
    <citation type="submission" date="2022-10" db="EMBL/GenBank/DDBJ databases">
        <title>High-quality genome sequences of two octocoral-associated bacteria, Endozoicomonas euniceicola EF212 and Endozoicomonas gorgoniicola PS125.</title>
        <authorList>
            <person name="Chiou Y.-J."/>
            <person name="Chen Y.-H."/>
        </authorList>
    </citation>
    <scope>NUCLEOTIDE SEQUENCE [LARGE SCALE GENOMIC DNA]</scope>
    <source>
        <strain evidence="2 3">PS125</strain>
    </source>
</reference>
<evidence type="ECO:0000313" key="3">
    <source>
        <dbReference type="Proteomes" id="UP001209854"/>
    </source>
</evidence>
<organism evidence="2 3">
    <name type="scientific">Endozoicomonas gorgoniicola</name>
    <dbReference type="NCBI Taxonomy" id="1234144"/>
    <lineage>
        <taxon>Bacteria</taxon>
        <taxon>Pseudomonadati</taxon>
        <taxon>Pseudomonadota</taxon>
        <taxon>Gammaproteobacteria</taxon>
        <taxon>Oceanospirillales</taxon>
        <taxon>Endozoicomonadaceae</taxon>
        <taxon>Endozoicomonas</taxon>
    </lineage>
</organism>
<protein>
    <submittedName>
        <fullName evidence="2">Uncharacterized protein</fullName>
    </submittedName>
</protein>
<proteinExistence type="predicted"/>